<dbReference type="AlphaFoldDB" id="A0A5B6WHC1"/>
<keyword evidence="2" id="KW-0675">Receptor</keyword>
<organism evidence="2 3">
    <name type="scientific">Gossypium australe</name>
    <dbReference type="NCBI Taxonomy" id="47621"/>
    <lineage>
        <taxon>Eukaryota</taxon>
        <taxon>Viridiplantae</taxon>
        <taxon>Streptophyta</taxon>
        <taxon>Embryophyta</taxon>
        <taxon>Tracheophyta</taxon>
        <taxon>Spermatophyta</taxon>
        <taxon>Magnoliopsida</taxon>
        <taxon>eudicotyledons</taxon>
        <taxon>Gunneridae</taxon>
        <taxon>Pentapetalae</taxon>
        <taxon>rosids</taxon>
        <taxon>malvids</taxon>
        <taxon>Malvales</taxon>
        <taxon>Malvaceae</taxon>
        <taxon>Malvoideae</taxon>
        <taxon>Gossypium</taxon>
    </lineage>
</organism>
<gene>
    <name evidence="2" type="ORF">EPI10_020950</name>
</gene>
<reference evidence="3" key="1">
    <citation type="journal article" date="2019" name="Plant Biotechnol. J.">
        <title>Genome sequencing of the Australian wild diploid species Gossypium australe highlights disease resistance and delayed gland morphogenesis.</title>
        <authorList>
            <person name="Cai Y."/>
            <person name="Cai X."/>
            <person name="Wang Q."/>
            <person name="Wang P."/>
            <person name="Zhang Y."/>
            <person name="Cai C."/>
            <person name="Xu Y."/>
            <person name="Wang K."/>
            <person name="Zhou Z."/>
            <person name="Wang C."/>
            <person name="Geng S."/>
            <person name="Li B."/>
            <person name="Dong Q."/>
            <person name="Hou Y."/>
            <person name="Wang H."/>
            <person name="Ai P."/>
            <person name="Liu Z."/>
            <person name="Yi F."/>
            <person name="Sun M."/>
            <person name="An G."/>
            <person name="Cheng J."/>
            <person name="Zhang Y."/>
            <person name="Shi Q."/>
            <person name="Xie Y."/>
            <person name="Shi X."/>
            <person name="Chang Y."/>
            <person name="Huang F."/>
            <person name="Chen Y."/>
            <person name="Hong S."/>
            <person name="Mi L."/>
            <person name="Sun Q."/>
            <person name="Zhang L."/>
            <person name="Zhou B."/>
            <person name="Peng R."/>
            <person name="Zhang X."/>
            <person name="Liu F."/>
        </authorList>
    </citation>
    <scope>NUCLEOTIDE SEQUENCE [LARGE SCALE GENOMIC DNA]</scope>
    <source>
        <strain evidence="3">cv. PA1801</strain>
    </source>
</reference>
<keyword evidence="2" id="KW-0418">Kinase</keyword>
<feature type="domain" description="Tf2-1-like SH3-like" evidence="1">
    <location>
        <begin position="10"/>
        <end position="63"/>
    </location>
</feature>
<dbReference type="GO" id="GO:0016301">
    <property type="term" value="F:kinase activity"/>
    <property type="evidence" value="ECO:0007669"/>
    <property type="project" value="UniProtKB-KW"/>
</dbReference>
<dbReference type="EMBL" id="SMMG02000003">
    <property type="protein sequence ID" value="KAA3480527.1"/>
    <property type="molecule type" value="Genomic_DNA"/>
</dbReference>
<keyword evidence="2" id="KW-0808">Transferase</keyword>
<dbReference type="InterPro" id="IPR056924">
    <property type="entry name" value="SH3_Tf2-1"/>
</dbReference>
<dbReference type="PANTHER" id="PTHR46148:SF44">
    <property type="entry name" value="GAG-POL POLYPROTEIN"/>
    <property type="match status" value="1"/>
</dbReference>
<evidence type="ECO:0000313" key="2">
    <source>
        <dbReference type="EMBL" id="KAA3480527.1"/>
    </source>
</evidence>
<evidence type="ECO:0000313" key="3">
    <source>
        <dbReference type="Proteomes" id="UP000325315"/>
    </source>
</evidence>
<dbReference type="PANTHER" id="PTHR46148">
    <property type="entry name" value="CHROMO DOMAIN-CONTAINING PROTEIN"/>
    <property type="match status" value="1"/>
</dbReference>
<dbReference type="OrthoDB" id="991861at2759"/>
<accession>A0A5B6WHC1</accession>
<evidence type="ECO:0000259" key="1">
    <source>
        <dbReference type="Pfam" id="PF24626"/>
    </source>
</evidence>
<comment type="caution">
    <text evidence="2">The sequence shown here is derived from an EMBL/GenBank/DDBJ whole genome shotgun (WGS) entry which is preliminary data.</text>
</comment>
<dbReference type="Proteomes" id="UP000325315">
    <property type="component" value="Unassembled WGS sequence"/>
</dbReference>
<proteinExistence type="predicted"/>
<sequence>MEFEIGDKKKKLRFSHKGKLSPRLIGPCEIIERVRPVTYRLLLPSKLEKIYSVFHVLMLRRYRFDLSHVIAPSKIEIRSDMTYEEEPIRILAREVKELRNKKIPLVKIWWN</sequence>
<name>A0A5B6WHC1_9ROSI</name>
<dbReference type="Pfam" id="PF24626">
    <property type="entry name" value="SH3_Tf2-1"/>
    <property type="match status" value="1"/>
</dbReference>
<protein>
    <submittedName>
        <fullName evidence="2">Receptor-like protein kinase</fullName>
    </submittedName>
</protein>
<keyword evidence="3" id="KW-1185">Reference proteome</keyword>